<dbReference type="Proteomes" id="UP001500418">
    <property type="component" value="Unassembled WGS sequence"/>
</dbReference>
<accession>A0ABN1RCV6</accession>
<keyword evidence="1" id="KW-0812">Transmembrane</keyword>
<proteinExistence type="predicted"/>
<keyword evidence="3" id="KW-1185">Reference proteome</keyword>
<organism evidence="2 3">
    <name type="scientific">Streptomyces rhizosphaericus</name>
    <dbReference type="NCBI Taxonomy" id="114699"/>
    <lineage>
        <taxon>Bacteria</taxon>
        <taxon>Bacillati</taxon>
        <taxon>Actinomycetota</taxon>
        <taxon>Actinomycetes</taxon>
        <taxon>Kitasatosporales</taxon>
        <taxon>Streptomycetaceae</taxon>
        <taxon>Streptomyces</taxon>
        <taxon>Streptomyces violaceusniger group</taxon>
    </lineage>
</organism>
<feature type="transmembrane region" description="Helical" evidence="1">
    <location>
        <begin position="21"/>
        <end position="47"/>
    </location>
</feature>
<evidence type="ECO:0000256" key="1">
    <source>
        <dbReference type="SAM" id="Phobius"/>
    </source>
</evidence>
<keyword evidence="1" id="KW-1133">Transmembrane helix</keyword>
<comment type="caution">
    <text evidence="2">The sequence shown here is derived from an EMBL/GenBank/DDBJ whole genome shotgun (WGS) entry which is preliminary data.</text>
</comment>
<keyword evidence="1" id="KW-0472">Membrane</keyword>
<protein>
    <submittedName>
        <fullName evidence="2">Uncharacterized protein</fullName>
    </submittedName>
</protein>
<feature type="transmembrane region" description="Helical" evidence="1">
    <location>
        <begin position="53"/>
        <end position="72"/>
    </location>
</feature>
<dbReference type="EMBL" id="BAAAID010000088">
    <property type="protein sequence ID" value="GAA0955075.1"/>
    <property type="molecule type" value="Genomic_DNA"/>
</dbReference>
<name>A0ABN1RCV6_9ACTN</name>
<evidence type="ECO:0000313" key="3">
    <source>
        <dbReference type="Proteomes" id="UP001500418"/>
    </source>
</evidence>
<gene>
    <name evidence="2" type="ORF">GCM10009575_083270</name>
</gene>
<evidence type="ECO:0000313" key="2">
    <source>
        <dbReference type="EMBL" id="GAA0955075.1"/>
    </source>
</evidence>
<sequence>MNGRSAPPRVQIAALNRLQSGLTTVLVLVAVVALAFTATNVTMFAIRHEVSPWIAWLLDPMVAVALGAVLIVDGRLSEYGVTPSGWASGLRWFAGLGTWVMNCWGSLWPEGSAFGVPRLVDPAGLVLHSIPPVLLIVLAEAITHYRRAILDKIAELRAEVEAVDAPVESAPVPPVSTPVPAPPAPAPAAVPVPATVERSPLVICGDRRVYELTVPPVSTSAEDDAAETEKLPADEALNVIRTCWVMGETITEAARKSTRSTSYVHKVYQRLRDQGSDPQATGHDRVREAVAV</sequence>
<reference evidence="2 3" key="1">
    <citation type="journal article" date="2019" name="Int. J. Syst. Evol. Microbiol.">
        <title>The Global Catalogue of Microorganisms (GCM) 10K type strain sequencing project: providing services to taxonomists for standard genome sequencing and annotation.</title>
        <authorList>
            <consortium name="The Broad Institute Genomics Platform"/>
            <consortium name="The Broad Institute Genome Sequencing Center for Infectious Disease"/>
            <person name="Wu L."/>
            <person name="Ma J."/>
        </authorList>
    </citation>
    <scope>NUCLEOTIDE SEQUENCE [LARGE SCALE GENOMIC DNA]</scope>
    <source>
        <strain evidence="2 3">JCM 11444</strain>
    </source>
</reference>